<dbReference type="RefSeq" id="WP_091347595.1">
    <property type="nucleotide sequence ID" value="NZ_FOIF01000001.1"/>
</dbReference>
<evidence type="ECO:0000259" key="9">
    <source>
        <dbReference type="Pfam" id="PF01134"/>
    </source>
</evidence>
<keyword evidence="6" id="KW-0560">Oxidoreductase</keyword>
<dbReference type="InterPro" id="IPR039650">
    <property type="entry name" value="HdrA-like"/>
</dbReference>
<keyword evidence="11" id="KW-1185">Reference proteome</keyword>
<dbReference type="AlphaFoldDB" id="A0A1H9Y0A8"/>
<organism evidence="10 11">
    <name type="scientific">Anaerobranca gottschalkii DSM 13577</name>
    <dbReference type="NCBI Taxonomy" id="1120990"/>
    <lineage>
        <taxon>Bacteria</taxon>
        <taxon>Bacillati</taxon>
        <taxon>Bacillota</taxon>
        <taxon>Clostridia</taxon>
        <taxon>Eubacteriales</taxon>
        <taxon>Proteinivoracaceae</taxon>
        <taxon>Anaerobranca</taxon>
    </lineage>
</organism>
<evidence type="ECO:0000256" key="4">
    <source>
        <dbReference type="ARBA" id="ARBA00022723"/>
    </source>
</evidence>
<evidence type="ECO:0000256" key="3">
    <source>
        <dbReference type="ARBA" id="ARBA00022630"/>
    </source>
</evidence>
<keyword evidence="4" id="KW-0479">Metal-binding</keyword>
<keyword evidence="8" id="KW-0411">Iron-sulfur</keyword>
<dbReference type="SUPFAM" id="SSF51905">
    <property type="entry name" value="FAD/NAD(P)-binding domain"/>
    <property type="match status" value="1"/>
</dbReference>
<reference evidence="11" key="1">
    <citation type="submission" date="2016-10" db="EMBL/GenBank/DDBJ databases">
        <authorList>
            <person name="Varghese N."/>
            <person name="Submissions S."/>
        </authorList>
    </citation>
    <scope>NUCLEOTIDE SEQUENCE [LARGE SCALE GENOMIC DNA]</scope>
    <source>
        <strain evidence="11">DSM 13577</strain>
    </source>
</reference>
<dbReference type="GO" id="GO:0046872">
    <property type="term" value="F:metal ion binding"/>
    <property type="evidence" value="ECO:0007669"/>
    <property type="project" value="UniProtKB-KW"/>
</dbReference>
<dbReference type="GO" id="GO:0051539">
    <property type="term" value="F:4 iron, 4 sulfur cluster binding"/>
    <property type="evidence" value="ECO:0007669"/>
    <property type="project" value="UniProtKB-KW"/>
</dbReference>
<protein>
    <submittedName>
        <fullName evidence="10">Glucose inhibited division protein A</fullName>
    </submittedName>
</protein>
<keyword evidence="2" id="KW-0004">4Fe-4S</keyword>
<evidence type="ECO:0000256" key="5">
    <source>
        <dbReference type="ARBA" id="ARBA00022827"/>
    </source>
</evidence>
<comment type="cofactor">
    <cofactor evidence="1">
        <name>FAD</name>
        <dbReference type="ChEBI" id="CHEBI:57692"/>
    </cofactor>
</comment>
<gene>
    <name evidence="10" type="ORF">SAMN03080614_100122</name>
</gene>
<dbReference type="GO" id="GO:0016491">
    <property type="term" value="F:oxidoreductase activity"/>
    <property type="evidence" value="ECO:0007669"/>
    <property type="project" value="UniProtKB-KW"/>
</dbReference>
<keyword evidence="5" id="KW-0274">FAD</keyword>
<dbReference type="PANTHER" id="PTHR43498">
    <property type="entry name" value="FERREDOXIN:COB-COM HETERODISULFIDE REDUCTASE SUBUNIT A"/>
    <property type="match status" value="1"/>
</dbReference>
<dbReference type="EMBL" id="FOIF01000001">
    <property type="protein sequence ID" value="SES62179.1"/>
    <property type="molecule type" value="Genomic_DNA"/>
</dbReference>
<dbReference type="STRING" id="1120990.SAMN03080614_100122"/>
<dbReference type="PANTHER" id="PTHR43498:SF1">
    <property type="entry name" value="COB--COM HETERODISULFIDE REDUCTASE IRON-SULFUR SUBUNIT A"/>
    <property type="match status" value="1"/>
</dbReference>
<evidence type="ECO:0000256" key="8">
    <source>
        <dbReference type="ARBA" id="ARBA00023014"/>
    </source>
</evidence>
<name>A0A1H9Y0A8_9FIRM</name>
<dbReference type="InterPro" id="IPR040131">
    <property type="entry name" value="MnmG_N"/>
</dbReference>
<evidence type="ECO:0000256" key="2">
    <source>
        <dbReference type="ARBA" id="ARBA00022485"/>
    </source>
</evidence>
<dbReference type="InterPro" id="IPR036188">
    <property type="entry name" value="FAD/NAD-bd_sf"/>
</dbReference>
<evidence type="ECO:0000256" key="1">
    <source>
        <dbReference type="ARBA" id="ARBA00001974"/>
    </source>
</evidence>
<keyword evidence="7" id="KW-0408">Iron</keyword>
<evidence type="ECO:0000313" key="11">
    <source>
        <dbReference type="Proteomes" id="UP000243819"/>
    </source>
</evidence>
<dbReference type="OrthoDB" id="2181at2"/>
<evidence type="ECO:0000256" key="6">
    <source>
        <dbReference type="ARBA" id="ARBA00023002"/>
    </source>
</evidence>
<feature type="domain" description="MnmG N-terminal" evidence="9">
    <location>
        <begin position="273"/>
        <end position="348"/>
    </location>
</feature>
<dbReference type="Pfam" id="PF01134">
    <property type="entry name" value="GIDA"/>
    <property type="match status" value="2"/>
</dbReference>
<proteinExistence type="predicted"/>
<sequence length="422" mass="46144">MVKVAVFGGGWAGCAAAVQAKKTGGDVILVERTDMLLGTGLVGGIVRNNGRYTVFEELKEMGAKELVDLIDNNCLHKNIDFPKHSHSSLYDVRIIEGEVRSLLSKLGIKLLFANRGKEVVKKDGKIIKVILDDGTEVEADVFIDTTGSAGGIDNCTRYGNGCAMCILRCPTFGGRISISEKAGINEYQGIRENGEVGALSGACKIIKESLAKDIQIRLKEAGVCIIPIPQELRKGKYLSVKVCQQYTYKEYEENLVLLDCGHAKLMTPYFPLELLRNVPGFEKARFSDPLSGGVTNSVRLLSSVYRNEYLQVEGLENLFCAGEKAGLLVGHTEAIVTGTLAGFNAVRLGKREKMLAVPRQLAIGEGIHYSGKILKSQGGNKNRFTFSGSILFQHIVDQNLYTTDLDEIRVRVKKTGMKDIFS</sequence>
<evidence type="ECO:0000256" key="7">
    <source>
        <dbReference type="ARBA" id="ARBA00023004"/>
    </source>
</evidence>
<accession>A0A1H9Y0A8</accession>
<evidence type="ECO:0000313" key="10">
    <source>
        <dbReference type="EMBL" id="SES62179.1"/>
    </source>
</evidence>
<feature type="domain" description="MnmG N-terminal" evidence="9">
    <location>
        <begin position="3"/>
        <end position="223"/>
    </location>
</feature>
<dbReference type="Proteomes" id="UP000243819">
    <property type="component" value="Unassembled WGS sequence"/>
</dbReference>
<dbReference type="Gene3D" id="3.50.50.60">
    <property type="entry name" value="FAD/NAD(P)-binding domain"/>
    <property type="match status" value="2"/>
</dbReference>
<keyword evidence="3" id="KW-0285">Flavoprotein</keyword>